<keyword evidence="3" id="KW-1185">Reference proteome</keyword>
<dbReference type="PATRIC" id="fig|1203610.3.peg.3044"/>
<dbReference type="InterPro" id="IPR045921">
    <property type="entry name" value="DUF6340"/>
</dbReference>
<evidence type="ECO:0000313" key="2">
    <source>
        <dbReference type="EMBL" id="KKB55506.1"/>
    </source>
</evidence>
<accession>A0A0F5JCA1</accession>
<protein>
    <recommendedName>
        <fullName evidence="4">Tetratricopeptide repeat protein</fullName>
    </recommendedName>
</protein>
<dbReference type="PROSITE" id="PS51257">
    <property type="entry name" value="PROKAR_LIPOPROTEIN"/>
    <property type="match status" value="1"/>
</dbReference>
<comment type="caution">
    <text evidence="2">The sequence shown here is derived from an EMBL/GenBank/DDBJ whole genome shotgun (WGS) entry which is preliminary data.</text>
</comment>
<name>A0A0F5JCA1_9BACT</name>
<gene>
    <name evidence="2" type="ORF">HMPREF1536_02976</name>
</gene>
<dbReference type="EMBL" id="AQHW01000015">
    <property type="protein sequence ID" value="KKB55506.1"/>
    <property type="molecule type" value="Genomic_DNA"/>
</dbReference>
<evidence type="ECO:0008006" key="4">
    <source>
        <dbReference type="Google" id="ProtNLM"/>
    </source>
</evidence>
<dbReference type="STRING" id="1203610.HMPREF1536_02976"/>
<evidence type="ECO:0000313" key="3">
    <source>
        <dbReference type="Proteomes" id="UP000033035"/>
    </source>
</evidence>
<evidence type="ECO:0000256" key="1">
    <source>
        <dbReference type="SAM" id="SignalP"/>
    </source>
</evidence>
<feature type="chain" id="PRO_5002489633" description="Tetratricopeptide repeat protein" evidence="1">
    <location>
        <begin position="23"/>
        <end position="343"/>
    </location>
</feature>
<dbReference type="Pfam" id="PF19867">
    <property type="entry name" value="DUF6340"/>
    <property type="match status" value="1"/>
</dbReference>
<keyword evidence="1" id="KW-0732">Signal</keyword>
<proteinExistence type="predicted"/>
<reference evidence="2 3" key="1">
    <citation type="submission" date="2013-04" db="EMBL/GenBank/DDBJ databases">
        <title>The Genome Sequence of Parabacteroides gordonii DSM 23371.</title>
        <authorList>
            <consortium name="The Broad Institute Genomics Platform"/>
            <person name="Earl A."/>
            <person name="Ward D."/>
            <person name="Feldgarden M."/>
            <person name="Gevers D."/>
            <person name="Martens E."/>
            <person name="Sakamoto M."/>
            <person name="Benno Y."/>
            <person name="Suzuki N."/>
            <person name="Matsunaga N."/>
            <person name="Koshihara K."/>
            <person name="Seki M."/>
            <person name="Komiya H."/>
            <person name="Walker B."/>
            <person name="Young S."/>
            <person name="Zeng Q."/>
            <person name="Gargeya S."/>
            <person name="Fitzgerald M."/>
            <person name="Haas B."/>
            <person name="Abouelleil A."/>
            <person name="Allen A.W."/>
            <person name="Alvarado L."/>
            <person name="Arachchi H.M."/>
            <person name="Berlin A.M."/>
            <person name="Chapman S.B."/>
            <person name="Gainer-Dewar J."/>
            <person name="Goldberg J."/>
            <person name="Griggs A."/>
            <person name="Gujja S."/>
            <person name="Hansen M."/>
            <person name="Howarth C."/>
            <person name="Imamovic A."/>
            <person name="Ireland A."/>
            <person name="Larimer J."/>
            <person name="McCowan C."/>
            <person name="Murphy C."/>
            <person name="Pearson M."/>
            <person name="Poon T.W."/>
            <person name="Priest M."/>
            <person name="Roberts A."/>
            <person name="Saif S."/>
            <person name="Shea T."/>
            <person name="Sisk P."/>
            <person name="Sykes S."/>
            <person name="Wortman J."/>
            <person name="Nusbaum C."/>
            <person name="Birren B."/>
        </authorList>
    </citation>
    <scope>NUCLEOTIDE SEQUENCE [LARGE SCALE GENOMIC DNA]</scope>
    <source>
        <strain evidence="2 3">MS-1</strain>
    </source>
</reference>
<dbReference type="HOGENOM" id="CLU_066593_0_0_10"/>
<dbReference type="AlphaFoldDB" id="A0A0F5JCA1"/>
<dbReference type="Proteomes" id="UP000033035">
    <property type="component" value="Unassembled WGS sequence"/>
</dbReference>
<sequence>MRSAFYLLAICLLTSCSSINYMAIETYNPAEITFPGNVGKILVVNNAVPQPDDVGCQLSLFGTKQDTCHVKVDSALFDACRGLGKAMVDVSFFNDVLLYQDATRKDDVYYEDKKLTQEEVDALCDETGADAVVSLDRMLFESAKDVVAFAEGYVAGDISVKMSGVIRAYLRNRPNPLATVYVTDSLFFSESSYNQILLDQMLPTMESAVRTSAEYIGMRTSPNFVPHWTQETRWFYSGMGARWKEATAYARTEKWDKAAERWEHLYNNSNSWKTQAKAASNIALGYEMKSELKEAYEWAKKSHELFKKNEGGESKNASLLYLYVEALMNRIRSDKKLNMQFGE</sequence>
<feature type="signal peptide" evidence="1">
    <location>
        <begin position="1"/>
        <end position="22"/>
    </location>
</feature>
<organism evidence="2 3">
    <name type="scientific">Parabacteroides gordonii MS-1 = DSM 23371</name>
    <dbReference type="NCBI Taxonomy" id="1203610"/>
    <lineage>
        <taxon>Bacteria</taxon>
        <taxon>Pseudomonadati</taxon>
        <taxon>Bacteroidota</taxon>
        <taxon>Bacteroidia</taxon>
        <taxon>Bacteroidales</taxon>
        <taxon>Tannerellaceae</taxon>
        <taxon>Parabacteroides</taxon>
    </lineage>
</organism>
<dbReference type="RefSeq" id="WP_028728497.1">
    <property type="nucleotide sequence ID" value="NZ_AUAE01000031.1"/>
</dbReference>